<name>A0ABP0SG41_9DINO</name>
<proteinExistence type="predicted"/>
<protein>
    <recommendedName>
        <fullName evidence="1">DUF7869 domain-containing protein</fullName>
    </recommendedName>
</protein>
<evidence type="ECO:0000313" key="4">
    <source>
        <dbReference type="Proteomes" id="UP001642464"/>
    </source>
</evidence>
<feature type="domain" description="DUF7869" evidence="1">
    <location>
        <begin position="242"/>
        <end position="406"/>
    </location>
</feature>
<dbReference type="EMBL" id="CAXAMM010043700">
    <property type="protein sequence ID" value="CAK9111351.1"/>
    <property type="molecule type" value="Genomic_DNA"/>
</dbReference>
<organism evidence="3 4">
    <name type="scientific">Durusdinium trenchii</name>
    <dbReference type="NCBI Taxonomy" id="1381693"/>
    <lineage>
        <taxon>Eukaryota</taxon>
        <taxon>Sar</taxon>
        <taxon>Alveolata</taxon>
        <taxon>Dinophyceae</taxon>
        <taxon>Suessiales</taxon>
        <taxon>Symbiodiniaceae</taxon>
        <taxon>Durusdinium</taxon>
    </lineage>
</organism>
<accession>A0ABP0SG41</accession>
<dbReference type="EMBL" id="CAXAMM010043701">
    <property type="protein sequence ID" value="CAK9111353.1"/>
    <property type="molecule type" value="Genomic_DNA"/>
</dbReference>
<reference evidence="3 4" key="1">
    <citation type="submission" date="2024-02" db="EMBL/GenBank/DDBJ databases">
        <authorList>
            <person name="Chen Y."/>
            <person name="Shah S."/>
            <person name="Dougan E. K."/>
            <person name="Thang M."/>
            <person name="Chan C."/>
        </authorList>
    </citation>
    <scope>NUCLEOTIDE SEQUENCE [LARGE SCALE GENOMIC DNA]</scope>
</reference>
<comment type="caution">
    <text evidence="3">The sequence shown here is derived from an EMBL/GenBank/DDBJ whole genome shotgun (WGS) entry which is preliminary data.</text>
</comment>
<dbReference type="InterPro" id="IPR057191">
    <property type="entry name" value="DUF7869"/>
</dbReference>
<gene>
    <name evidence="2" type="ORF">SCF082_LOCUS51693</name>
    <name evidence="3" type="ORF">SCF082_LOCUS51694</name>
</gene>
<feature type="non-terminal residue" evidence="3">
    <location>
        <position position="1"/>
    </location>
</feature>
<dbReference type="Proteomes" id="UP001642464">
    <property type="component" value="Unassembled WGS sequence"/>
</dbReference>
<evidence type="ECO:0000313" key="2">
    <source>
        <dbReference type="EMBL" id="CAK9111351.1"/>
    </source>
</evidence>
<sequence length="494" mass="56336">LRKGLNLIPDGRVGLQKSGSHRDTASVDAFLSVLYEGLAETLPDRFVRRGRAAKGEDPEFDVENDSNEVTDEIREWLDRPGKGVLWDTMSTGEKKITKYLAPGTVMDLYTHYQATRQLFGSVAVSYSTFLRVFQSRWSDILKFRQRTLFTECELCFQFKEGIAKARSMEIKLGELVTYRSHLASQYSDRAITWALQELGSDPLGDLLVVQVDGMDQGKFRLPRDPKLKSTASLAKFVRPRLKVHGVWLFGYSLELFVMDEPTRHDASCITECIARGIERVSEICHRLGRRVPSKLVILGDNTVRELKNQINLGYASRLCALRKMRICMIMFLRKSHTHDRIDQVWGILARRKANTDCLLDPTDTMHCIQSELQRPGLRSFLGSSCEIHVQKLDSVRDWKSHWERHGISLSGGLLDDASANHSFMMFQRKGSKFHTMLNSGPYVKNGGPYVKKQNKYYSYRGFPAKSSEASQPFSFPNTAHCLPPETCLKHWPTM</sequence>
<dbReference type="Pfam" id="PF25273">
    <property type="entry name" value="DUF7869"/>
    <property type="match status" value="1"/>
</dbReference>
<evidence type="ECO:0000313" key="3">
    <source>
        <dbReference type="EMBL" id="CAK9111353.1"/>
    </source>
</evidence>
<keyword evidence="4" id="KW-1185">Reference proteome</keyword>
<evidence type="ECO:0000259" key="1">
    <source>
        <dbReference type="Pfam" id="PF25273"/>
    </source>
</evidence>